<name>A0A9W9W685_9EURO</name>
<dbReference type="SMART" id="SM00535">
    <property type="entry name" value="RIBOc"/>
    <property type="match status" value="1"/>
</dbReference>
<dbReference type="Pfam" id="PF00636">
    <property type="entry name" value="Ribonuclease_3"/>
    <property type="match status" value="1"/>
</dbReference>
<dbReference type="GeneID" id="81367549"/>
<feature type="region of interest" description="Disordered" evidence="2">
    <location>
        <begin position="1"/>
        <end position="53"/>
    </location>
</feature>
<feature type="compositionally biased region" description="Basic and acidic residues" evidence="2">
    <location>
        <begin position="110"/>
        <end position="124"/>
    </location>
</feature>
<dbReference type="GO" id="GO:0003723">
    <property type="term" value="F:RNA binding"/>
    <property type="evidence" value="ECO:0007669"/>
    <property type="project" value="UniProtKB-KW"/>
</dbReference>
<gene>
    <name evidence="4" type="ORF">N7509_003932</name>
</gene>
<dbReference type="PANTHER" id="PTHR11207">
    <property type="entry name" value="RIBONUCLEASE III"/>
    <property type="match status" value="1"/>
</dbReference>
<dbReference type="GO" id="GO:0006369">
    <property type="term" value="P:termination of RNA polymerase II transcription"/>
    <property type="evidence" value="ECO:0007669"/>
    <property type="project" value="TreeGrafter"/>
</dbReference>
<dbReference type="Gene3D" id="1.10.1520.10">
    <property type="entry name" value="Ribonuclease III domain"/>
    <property type="match status" value="1"/>
</dbReference>
<dbReference type="InterPro" id="IPR000999">
    <property type="entry name" value="RNase_III_dom"/>
</dbReference>
<protein>
    <recommendedName>
        <fullName evidence="3">RNase III domain-containing protein</fullName>
    </recommendedName>
</protein>
<dbReference type="PANTHER" id="PTHR11207:SF0">
    <property type="entry name" value="RIBONUCLEASE 3"/>
    <property type="match status" value="1"/>
</dbReference>
<feature type="domain" description="RNase III" evidence="3">
    <location>
        <begin position="128"/>
        <end position="239"/>
    </location>
</feature>
<dbReference type="AlphaFoldDB" id="A0A9W9W685"/>
<dbReference type="GO" id="GO:0034475">
    <property type="term" value="P:U4 snRNA 3'-end processing"/>
    <property type="evidence" value="ECO:0007669"/>
    <property type="project" value="TreeGrafter"/>
</dbReference>
<organism evidence="4 5">
    <name type="scientific">Penicillium cosmopolitanum</name>
    <dbReference type="NCBI Taxonomy" id="1131564"/>
    <lineage>
        <taxon>Eukaryota</taxon>
        <taxon>Fungi</taxon>
        <taxon>Dikarya</taxon>
        <taxon>Ascomycota</taxon>
        <taxon>Pezizomycotina</taxon>
        <taxon>Eurotiomycetes</taxon>
        <taxon>Eurotiomycetidae</taxon>
        <taxon>Eurotiales</taxon>
        <taxon>Aspergillaceae</taxon>
        <taxon>Penicillium</taxon>
    </lineage>
</organism>
<dbReference type="RefSeq" id="XP_056491303.1">
    <property type="nucleotide sequence ID" value="XM_056628569.1"/>
</dbReference>
<feature type="compositionally biased region" description="Polar residues" evidence="2">
    <location>
        <begin position="96"/>
        <end position="109"/>
    </location>
</feature>
<dbReference type="SUPFAM" id="SSF69065">
    <property type="entry name" value="RNase III domain-like"/>
    <property type="match status" value="1"/>
</dbReference>
<dbReference type="PROSITE" id="PS50142">
    <property type="entry name" value="RNASE_3_2"/>
    <property type="match status" value="1"/>
</dbReference>
<keyword evidence="5" id="KW-1185">Reference proteome</keyword>
<dbReference type="OrthoDB" id="2392202at2759"/>
<dbReference type="EMBL" id="JAPZBU010000005">
    <property type="protein sequence ID" value="KAJ5404061.1"/>
    <property type="molecule type" value="Genomic_DNA"/>
</dbReference>
<evidence type="ECO:0000259" key="3">
    <source>
        <dbReference type="PROSITE" id="PS50142"/>
    </source>
</evidence>
<dbReference type="Gene3D" id="3.30.160.20">
    <property type="match status" value="1"/>
</dbReference>
<sequence>MSSKRSRDASGGRHSSETDKRIKTNHSIANLPADSSTSKYDSAQKSQSISHLSTLKQLIREVKKDTDLLKAEPNIATTISTLDTLLLQKDAKEETSQVNKGQKTSQSTSDSRKNEDGSRHPDLPPILDDRLEKAVFTHPACANDSNANYDRLELLGDAYIELIATKLIWKTFPGLASGRISQIRELLVKNETLSAFADSYGFSRRAVVPQDYDTQLKRWVKIRGDIFEAYVAAIILSDPVGGYEVAEQWLTSLWLPKLVNLGPQNSKLNSKDELSTKVMGNGTKLKYIEEKPSIHPKGTGSQTYFIGVYFTGWGWENQHLGSGQGLKKNAAGDEAARNALANPLVTEINLKKKTLLGNK</sequence>
<dbReference type="CDD" id="cd00593">
    <property type="entry name" value="RIBOc"/>
    <property type="match status" value="1"/>
</dbReference>
<dbReference type="Proteomes" id="UP001147747">
    <property type="component" value="Unassembled WGS sequence"/>
</dbReference>
<evidence type="ECO:0000256" key="2">
    <source>
        <dbReference type="SAM" id="MobiDB-lite"/>
    </source>
</evidence>
<reference evidence="4" key="1">
    <citation type="submission" date="2022-12" db="EMBL/GenBank/DDBJ databases">
        <authorList>
            <person name="Petersen C."/>
        </authorList>
    </citation>
    <scope>NUCLEOTIDE SEQUENCE</scope>
    <source>
        <strain evidence="4">IBT 29677</strain>
    </source>
</reference>
<evidence type="ECO:0000313" key="5">
    <source>
        <dbReference type="Proteomes" id="UP001147747"/>
    </source>
</evidence>
<comment type="caution">
    <text evidence="4">The sequence shown here is derived from an EMBL/GenBank/DDBJ whole genome shotgun (WGS) entry which is preliminary data.</text>
</comment>
<reference evidence="4" key="2">
    <citation type="journal article" date="2023" name="IMA Fungus">
        <title>Comparative genomic study of the Penicillium genus elucidates a diverse pangenome and 15 lateral gene transfer events.</title>
        <authorList>
            <person name="Petersen C."/>
            <person name="Sorensen T."/>
            <person name="Nielsen M.R."/>
            <person name="Sondergaard T.E."/>
            <person name="Sorensen J.L."/>
            <person name="Fitzpatrick D.A."/>
            <person name="Frisvad J.C."/>
            <person name="Nielsen K.L."/>
        </authorList>
    </citation>
    <scope>NUCLEOTIDE SEQUENCE</scope>
    <source>
        <strain evidence="4">IBT 29677</strain>
    </source>
</reference>
<accession>A0A9W9W685</accession>
<keyword evidence="1" id="KW-0694">RNA-binding</keyword>
<dbReference type="SUPFAM" id="SSF54768">
    <property type="entry name" value="dsRNA-binding domain-like"/>
    <property type="match status" value="1"/>
</dbReference>
<feature type="compositionally biased region" description="Polar residues" evidence="2">
    <location>
        <begin position="25"/>
        <end position="53"/>
    </location>
</feature>
<dbReference type="GO" id="GO:0005654">
    <property type="term" value="C:nucleoplasm"/>
    <property type="evidence" value="ECO:0007669"/>
    <property type="project" value="TreeGrafter"/>
</dbReference>
<feature type="compositionally biased region" description="Basic and acidic residues" evidence="2">
    <location>
        <begin position="1"/>
        <end position="22"/>
    </location>
</feature>
<proteinExistence type="predicted"/>
<feature type="region of interest" description="Disordered" evidence="2">
    <location>
        <begin position="92"/>
        <end position="124"/>
    </location>
</feature>
<evidence type="ECO:0000256" key="1">
    <source>
        <dbReference type="ARBA" id="ARBA00022884"/>
    </source>
</evidence>
<evidence type="ECO:0000313" key="4">
    <source>
        <dbReference type="EMBL" id="KAJ5404061.1"/>
    </source>
</evidence>
<dbReference type="GO" id="GO:0006364">
    <property type="term" value="P:rRNA processing"/>
    <property type="evidence" value="ECO:0007669"/>
    <property type="project" value="TreeGrafter"/>
</dbReference>
<dbReference type="GO" id="GO:0004525">
    <property type="term" value="F:ribonuclease III activity"/>
    <property type="evidence" value="ECO:0007669"/>
    <property type="project" value="InterPro"/>
</dbReference>
<dbReference type="InterPro" id="IPR036389">
    <property type="entry name" value="RNase_III_sf"/>
</dbReference>